<keyword evidence="6 7" id="KW-0472">Membrane</keyword>
<dbReference type="KEGG" id="geo:Geob_0365"/>
<feature type="domain" description="ABC transmembrane type-1" evidence="9">
    <location>
        <begin position="164"/>
        <end position="442"/>
    </location>
</feature>
<gene>
    <name evidence="10" type="ordered locus">Geob_0365</name>
</gene>
<dbReference type="InterPro" id="IPR027417">
    <property type="entry name" value="P-loop_NTPase"/>
</dbReference>
<dbReference type="InterPro" id="IPR003593">
    <property type="entry name" value="AAA+_ATPase"/>
</dbReference>
<dbReference type="SMART" id="SM00382">
    <property type="entry name" value="AAA"/>
    <property type="match status" value="1"/>
</dbReference>
<dbReference type="GO" id="GO:0005524">
    <property type="term" value="F:ATP binding"/>
    <property type="evidence" value="ECO:0007669"/>
    <property type="project" value="UniProtKB-KW"/>
</dbReference>
<name>B9LZ02_GEODF</name>
<dbReference type="PANTHER" id="PTHR24221">
    <property type="entry name" value="ATP-BINDING CASSETTE SUB-FAMILY B"/>
    <property type="match status" value="1"/>
</dbReference>
<evidence type="ECO:0000259" key="9">
    <source>
        <dbReference type="PROSITE" id="PS50929"/>
    </source>
</evidence>
<evidence type="ECO:0000256" key="1">
    <source>
        <dbReference type="ARBA" id="ARBA00004651"/>
    </source>
</evidence>
<dbReference type="RefSeq" id="WP_012645463.1">
    <property type="nucleotide sequence ID" value="NC_011979.1"/>
</dbReference>
<dbReference type="GO" id="GO:0034040">
    <property type="term" value="F:ATPase-coupled lipid transmembrane transporter activity"/>
    <property type="evidence" value="ECO:0007669"/>
    <property type="project" value="TreeGrafter"/>
</dbReference>
<dbReference type="Gene3D" id="1.20.1560.10">
    <property type="entry name" value="ABC transporter type 1, transmembrane domain"/>
    <property type="match status" value="1"/>
</dbReference>
<reference evidence="10 11" key="1">
    <citation type="submission" date="2009-01" db="EMBL/GenBank/DDBJ databases">
        <title>Complete sequence of Geobacter sp. FRC-32.</title>
        <authorList>
            <consortium name="US DOE Joint Genome Institute"/>
            <person name="Lucas S."/>
            <person name="Copeland A."/>
            <person name="Lapidus A."/>
            <person name="Glavina del Rio T."/>
            <person name="Dalin E."/>
            <person name="Tice H."/>
            <person name="Bruce D."/>
            <person name="Goodwin L."/>
            <person name="Pitluck S."/>
            <person name="Saunders E."/>
            <person name="Brettin T."/>
            <person name="Detter J.C."/>
            <person name="Han C."/>
            <person name="Larimer F."/>
            <person name="Land M."/>
            <person name="Hauser L."/>
            <person name="Kyrpides N."/>
            <person name="Ovchinnikova G."/>
            <person name="Kostka J."/>
            <person name="Richardson P."/>
        </authorList>
    </citation>
    <scope>NUCLEOTIDE SEQUENCE [LARGE SCALE GENOMIC DNA]</scope>
    <source>
        <strain evidence="11">DSM 22248 / JCM 15807 / FRC-32</strain>
    </source>
</reference>
<dbReference type="PROSITE" id="PS00211">
    <property type="entry name" value="ABC_TRANSPORTER_1"/>
    <property type="match status" value="1"/>
</dbReference>
<evidence type="ECO:0000256" key="3">
    <source>
        <dbReference type="ARBA" id="ARBA00022741"/>
    </source>
</evidence>
<dbReference type="PANTHER" id="PTHR24221:SF248">
    <property type="entry name" value="ABC TRANSPORTER TRANSMEMBRANE REGION"/>
    <property type="match status" value="1"/>
</dbReference>
<dbReference type="SUPFAM" id="SSF52540">
    <property type="entry name" value="P-loop containing nucleoside triphosphate hydrolases"/>
    <property type="match status" value="1"/>
</dbReference>
<feature type="transmembrane region" description="Helical" evidence="7">
    <location>
        <begin position="160"/>
        <end position="181"/>
    </location>
</feature>
<protein>
    <submittedName>
        <fullName evidence="10">ABC transporter, ATP-binding/membrane protein</fullName>
    </submittedName>
</protein>
<evidence type="ECO:0000256" key="4">
    <source>
        <dbReference type="ARBA" id="ARBA00022840"/>
    </source>
</evidence>
<evidence type="ECO:0000256" key="6">
    <source>
        <dbReference type="ARBA" id="ARBA00023136"/>
    </source>
</evidence>
<dbReference type="HOGENOM" id="CLU_000604_95_6_7"/>
<proteinExistence type="predicted"/>
<dbReference type="PROSITE" id="PS50929">
    <property type="entry name" value="ABC_TM1F"/>
    <property type="match status" value="1"/>
</dbReference>
<dbReference type="InterPro" id="IPR036640">
    <property type="entry name" value="ABC1_TM_sf"/>
</dbReference>
<dbReference type="GO" id="GO:0140359">
    <property type="term" value="F:ABC-type transporter activity"/>
    <property type="evidence" value="ECO:0007669"/>
    <property type="project" value="InterPro"/>
</dbReference>
<evidence type="ECO:0000259" key="8">
    <source>
        <dbReference type="PROSITE" id="PS50893"/>
    </source>
</evidence>
<dbReference type="InterPro" id="IPR003439">
    <property type="entry name" value="ABC_transporter-like_ATP-bd"/>
</dbReference>
<dbReference type="InterPro" id="IPR039421">
    <property type="entry name" value="Type_1_exporter"/>
</dbReference>
<dbReference type="Pfam" id="PF00664">
    <property type="entry name" value="ABC_membrane"/>
    <property type="match status" value="1"/>
</dbReference>
<evidence type="ECO:0000313" key="11">
    <source>
        <dbReference type="Proteomes" id="UP000007721"/>
    </source>
</evidence>
<organism evidence="10 11">
    <name type="scientific">Geotalea daltonii (strain DSM 22248 / JCM 15807 / FRC-32)</name>
    <name type="common">Geobacter daltonii</name>
    <dbReference type="NCBI Taxonomy" id="316067"/>
    <lineage>
        <taxon>Bacteria</taxon>
        <taxon>Pseudomonadati</taxon>
        <taxon>Thermodesulfobacteriota</taxon>
        <taxon>Desulfuromonadia</taxon>
        <taxon>Geobacterales</taxon>
        <taxon>Geobacteraceae</taxon>
        <taxon>Geotalea</taxon>
    </lineage>
</organism>
<evidence type="ECO:0000256" key="7">
    <source>
        <dbReference type="SAM" id="Phobius"/>
    </source>
</evidence>
<dbReference type="PROSITE" id="PS50893">
    <property type="entry name" value="ABC_TRANSPORTER_2"/>
    <property type="match status" value="1"/>
</dbReference>
<feature type="transmembrane region" description="Helical" evidence="7">
    <location>
        <begin position="270"/>
        <end position="295"/>
    </location>
</feature>
<dbReference type="GO" id="GO:0005886">
    <property type="term" value="C:plasma membrane"/>
    <property type="evidence" value="ECO:0007669"/>
    <property type="project" value="UniProtKB-SubCell"/>
</dbReference>
<dbReference type="InterPro" id="IPR011527">
    <property type="entry name" value="ABC1_TM_dom"/>
</dbReference>
<evidence type="ECO:0000313" key="10">
    <source>
        <dbReference type="EMBL" id="ACM18734.1"/>
    </source>
</evidence>
<dbReference type="Pfam" id="PF00005">
    <property type="entry name" value="ABC_tran"/>
    <property type="match status" value="1"/>
</dbReference>
<dbReference type="GO" id="GO:0016887">
    <property type="term" value="F:ATP hydrolysis activity"/>
    <property type="evidence" value="ECO:0007669"/>
    <property type="project" value="InterPro"/>
</dbReference>
<dbReference type="InterPro" id="IPR017871">
    <property type="entry name" value="ABC_transporter-like_CS"/>
</dbReference>
<dbReference type="Gene3D" id="3.40.50.300">
    <property type="entry name" value="P-loop containing nucleotide triphosphate hydrolases"/>
    <property type="match status" value="1"/>
</dbReference>
<evidence type="ECO:0000256" key="2">
    <source>
        <dbReference type="ARBA" id="ARBA00022692"/>
    </source>
</evidence>
<dbReference type="EMBL" id="CP001390">
    <property type="protein sequence ID" value="ACM18734.1"/>
    <property type="molecule type" value="Genomic_DNA"/>
</dbReference>
<accession>B9LZ02</accession>
<dbReference type="eggNOG" id="COG2274">
    <property type="taxonomic scope" value="Bacteria"/>
</dbReference>
<dbReference type="AlphaFoldDB" id="B9LZ02"/>
<keyword evidence="5 7" id="KW-1133">Transmembrane helix</keyword>
<dbReference type="STRING" id="316067.Geob_0365"/>
<keyword evidence="11" id="KW-1185">Reference proteome</keyword>
<sequence>MANSDGLKGPQATAITSGVLGKLLLMHGLPVPKGALAEACSTMQPEDADILPAERLMGILRTVQKNGVQVVQLRWSRLDRRHLPVLVWHGGEWQIASHGSGRVVTLAGEKGSAGPVPVAELEDAPVLWLQVETPDPAVGEVLKSSAAQLLLQEVLQEKRWLVEVLIATAAVNLLAVASSLFSMQVYDRVVPTMAYTTLTALSVGMAIVVAVDWMLKHIRARIVDTLAKQVDLAVSQRLFEHVMGLRLDARPRSLGSLAAQMSGLEPARGFFSSTIVFALADLPFCLLFIGLIAAIGGRVSIVYLVLLVIALVWGWVAQKQLRRLARQEITRGHERHGLLVEMIQGAETIQAAGAGWRFAELWRTITATMGAHALQSRTITSTTLTTTGTLGTLAYVAAIVVGVTRIEAGDLTTGGLIACTILGGRVIAPIAQGVQLQVQWYHVRESLAMVNRLLALETGRPEDGSLLAPETLTDRLDLEGVRFAYPNSPVMRLQLPELHFAAGDRVVLLGPNGCGKSTLLKVAAGLYRPSEGQVRLGGADIWELDSQVINERIGYLPQDIHLFKGTLKSNLLLGGGASDGKLLEVAQLLGIDRIAADNPRSMELEISEGGTGLSGGQRQLVGLARLFLAQPRVWLLDEPTSSLDLESENRIIEALREAVRPTDILLIATHRPRLAVLANRVILMGRGRVIADGKPEEVLQQQPRRGRRLVQTVGA</sequence>
<feature type="domain" description="ABC transporter" evidence="8">
    <location>
        <begin position="476"/>
        <end position="711"/>
    </location>
</feature>
<feature type="transmembrane region" description="Helical" evidence="7">
    <location>
        <begin position="193"/>
        <end position="215"/>
    </location>
</feature>
<evidence type="ECO:0000256" key="5">
    <source>
        <dbReference type="ARBA" id="ARBA00022989"/>
    </source>
</evidence>
<keyword evidence="2 7" id="KW-0812">Transmembrane</keyword>
<comment type="subcellular location">
    <subcellularLocation>
        <location evidence="1">Cell membrane</location>
        <topology evidence="1">Multi-pass membrane protein</topology>
    </subcellularLocation>
</comment>
<keyword evidence="3" id="KW-0547">Nucleotide-binding</keyword>
<feature type="transmembrane region" description="Helical" evidence="7">
    <location>
        <begin position="301"/>
        <end position="317"/>
    </location>
</feature>
<dbReference type="SUPFAM" id="SSF90123">
    <property type="entry name" value="ABC transporter transmembrane region"/>
    <property type="match status" value="1"/>
</dbReference>
<dbReference type="Proteomes" id="UP000007721">
    <property type="component" value="Chromosome"/>
</dbReference>
<keyword evidence="4 10" id="KW-0067">ATP-binding</keyword>